<feature type="domain" description="4Fe-4S ferredoxin-type" evidence="4">
    <location>
        <begin position="294"/>
        <end position="319"/>
    </location>
</feature>
<dbReference type="Pfam" id="PF17179">
    <property type="entry name" value="Fer4_22"/>
    <property type="match status" value="1"/>
</dbReference>
<evidence type="ECO:0000256" key="3">
    <source>
        <dbReference type="ARBA" id="ARBA00023014"/>
    </source>
</evidence>
<dbReference type="SUPFAM" id="SSF46548">
    <property type="entry name" value="alpha-helical ferredoxin"/>
    <property type="match status" value="1"/>
</dbReference>
<protein>
    <recommendedName>
        <fullName evidence="4">4Fe-4S ferredoxin-type domain-containing protein</fullName>
    </recommendedName>
</protein>
<organism evidence="5 6">
    <name type="scientific">Candidatus Brevifilum fermentans</name>
    <dbReference type="NCBI Taxonomy" id="1986204"/>
    <lineage>
        <taxon>Bacteria</taxon>
        <taxon>Bacillati</taxon>
        <taxon>Chloroflexota</taxon>
        <taxon>Anaerolineae</taxon>
        <taxon>Anaerolineales</taxon>
        <taxon>Anaerolineaceae</taxon>
        <taxon>Candidatus Brevifilum</taxon>
    </lineage>
</organism>
<dbReference type="PANTHER" id="PTHR40447">
    <property type="entry name" value="ANAEROBIC SULFITE REDUCTASE SUBUNIT A"/>
    <property type="match status" value="1"/>
</dbReference>
<dbReference type="EMBL" id="LT859958">
    <property type="protein sequence ID" value="SMX54296.1"/>
    <property type="molecule type" value="Genomic_DNA"/>
</dbReference>
<dbReference type="PROSITE" id="PS51379">
    <property type="entry name" value="4FE4S_FER_2"/>
    <property type="match status" value="2"/>
</dbReference>
<gene>
    <name evidence="5" type="ORF">CFX1CAM_1231</name>
</gene>
<keyword evidence="3" id="KW-0411">Iron-sulfur</keyword>
<name>A0A1Y6K422_9CHLR</name>
<keyword evidence="1" id="KW-0479">Metal-binding</keyword>
<dbReference type="RefSeq" id="WP_087862155.1">
    <property type="nucleotide sequence ID" value="NZ_LT859958.1"/>
</dbReference>
<evidence type="ECO:0000256" key="1">
    <source>
        <dbReference type="ARBA" id="ARBA00022723"/>
    </source>
</evidence>
<dbReference type="PANTHER" id="PTHR40447:SF1">
    <property type="entry name" value="ANAEROBIC SULFITE REDUCTASE SUBUNIT A"/>
    <property type="match status" value="1"/>
</dbReference>
<dbReference type="Gene3D" id="1.10.1060.10">
    <property type="entry name" value="Alpha-helical ferredoxin"/>
    <property type="match status" value="1"/>
</dbReference>
<dbReference type="Proteomes" id="UP000195514">
    <property type="component" value="Chromosome I"/>
</dbReference>
<dbReference type="InterPro" id="IPR017900">
    <property type="entry name" value="4Fe4S_Fe_S_CS"/>
</dbReference>
<keyword evidence="6" id="KW-1185">Reference proteome</keyword>
<dbReference type="OrthoDB" id="9796486at2"/>
<evidence type="ECO:0000313" key="5">
    <source>
        <dbReference type="EMBL" id="SMX54296.1"/>
    </source>
</evidence>
<reference evidence="6" key="1">
    <citation type="submission" date="2017-05" db="EMBL/GenBank/DDBJ databases">
        <authorList>
            <person name="Kirkegaard R."/>
            <person name="Mcilroy J S."/>
        </authorList>
    </citation>
    <scope>NUCLEOTIDE SEQUENCE [LARGE SCALE GENOMIC DNA]</scope>
</reference>
<dbReference type="KEGG" id="abat:CFX1CAM_1231"/>
<dbReference type="PROSITE" id="PS00198">
    <property type="entry name" value="4FE4S_FER_1"/>
    <property type="match status" value="1"/>
</dbReference>
<dbReference type="GO" id="GO:0051536">
    <property type="term" value="F:iron-sulfur cluster binding"/>
    <property type="evidence" value="ECO:0007669"/>
    <property type="project" value="UniProtKB-KW"/>
</dbReference>
<dbReference type="AlphaFoldDB" id="A0A1Y6K422"/>
<dbReference type="InterPro" id="IPR017896">
    <property type="entry name" value="4Fe4S_Fe-S-bd"/>
</dbReference>
<keyword evidence="2" id="KW-0408">Iron</keyword>
<proteinExistence type="predicted"/>
<accession>A0A1Y6K422</accession>
<sequence length="339" mass="38990">MYILEKKKLKQVLSAWKKHFDVYVPQKVESYSQFLPFDTAEPIELDNPHNTRFPPKAHFLPQSEIMLKYNSRLGRFEDLRLTPEPRLLFGVRPCDASAVALMDTVFLAEEYNDPYWQARRKATVIVGLGCNTPPHTCFCTTVGGSPFNQTGLDALLTDLGDSFSVQVLTEKAQELFDDLPTATEEQINQVNRIQKKAYESMAPAFETKGLKHKLDLIFESTYWERISESCLGCGVCTFLCPTCFCFDIVDERQRQERIRNWDTCMFRIYSQEASGHNPRPSKKERTRQRLMHKYSYWLDHVGEIGCTGCGRCIRYCPVGLDIRAMLRAASKQESEVVHA</sequence>
<dbReference type="GO" id="GO:0046872">
    <property type="term" value="F:metal ion binding"/>
    <property type="evidence" value="ECO:0007669"/>
    <property type="project" value="UniProtKB-KW"/>
</dbReference>
<evidence type="ECO:0000256" key="2">
    <source>
        <dbReference type="ARBA" id="ARBA00023004"/>
    </source>
</evidence>
<evidence type="ECO:0000313" key="6">
    <source>
        <dbReference type="Proteomes" id="UP000195514"/>
    </source>
</evidence>
<feature type="domain" description="4Fe-4S ferredoxin-type" evidence="4">
    <location>
        <begin position="221"/>
        <end position="251"/>
    </location>
</feature>
<dbReference type="InterPro" id="IPR009051">
    <property type="entry name" value="Helical_ferredxn"/>
</dbReference>
<evidence type="ECO:0000259" key="4">
    <source>
        <dbReference type="PROSITE" id="PS51379"/>
    </source>
</evidence>